<reference evidence="2 3" key="1">
    <citation type="submission" date="2023-03" db="EMBL/GenBank/DDBJ databases">
        <title>Bacillus Genome Sequencing.</title>
        <authorList>
            <person name="Dunlap C."/>
        </authorList>
    </citation>
    <scope>NUCLEOTIDE SEQUENCE [LARGE SCALE GENOMIC DNA]</scope>
    <source>
        <strain evidence="2 3">NRS-52</strain>
    </source>
</reference>
<feature type="transmembrane region" description="Helical" evidence="1">
    <location>
        <begin position="52"/>
        <end position="70"/>
    </location>
</feature>
<keyword evidence="3" id="KW-1185">Reference proteome</keyword>
<dbReference type="EMBL" id="JARTLD010000054">
    <property type="protein sequence ID" value="MED5019708.1"/>
    <property type="molecule type" value="Genomic_DNA"/>
</dbReference>
<organism evidence="2 3">
    <name type="scientific">Paenibacillus chibensis</name>
    <dbReference type="NCBI Taxonomy" id="59846"/>
    <lineage>
        <taxon>Bacteria</taxon>
        <taxon>Bacillati</taxon>
        <taxon>Bacillota</taxon>
        <taxon>Bacilli</taxon>
        <taxon>Bacillales</taxon>
        <taxon>Paenibacillaceae</taxon>
        <taxon>Paenibacillus</taxon>
    </lineage>
</organism>
<evidence type="ECO:0000313" key="3">
    <source>
        <dbReference type="Proteomes" id="UP001343257"/>
    </source>
</evidence>
<comment type="caution">
    <text evidence="2">The sequence shown here is derived from an EMBL/GenBank/DDBJ whole genome shotgun (WGS) entry which is preliminary data.</text>
</comment>
<protein>
    <recommendedName>
        <fullName evidence="4">DUF1232 domain-containing protein</fullName>
    </recommendedName>
</protein>
<feature type="transmembrane region" description="Helical" evidence="1">
    <location>
        <begin position="20"/>
        <end position="46"/>
    </location>
</feature>
<dbReference type="Proteomes" id="UP001343257">
    <property type="component" value="Unassembled WGS sequence"/>
</dbReference>
<evidence type="ECO:0000313" key="2">
    <source>
        <dbReference type="EMBL" id="MED5019708.1"/>
    </source>
</evidence>
<keyword evidence="1" id="KW-1133">Transmembrane helix</keyword>
<keyword evidence="1" id="KW-0472">Membrane</keyword>
<proteinExistence type="predicted"/>
<accession>A0ABU6PXT9</accession>
<name>A0ABU6PXT9_9BACL</name>
<gene>
    <name evidence="2" type="ORF">P9847_20640</name>
</gene>
<dbReference type="RefSeq" id="WP_127599987.1">
    <property type="nucleotide sequence ID" value="NZ_BIMK01000002.1"/>
</dbReference>
<sequence length="92" mass="10730">MKWRRLLSIRRWSRMTGQLWRYLTSSQVAIGDKLLFLVPVVLYWILPDVMPFVPIDDIGVTLIVMGWFVSRMEKKYPALSGQVMNASSKGRK</sequence>
<evidence type="ECO:0000256" key="1">
    <source>
        <dbReference type="SAM" id="Phobius"/>
    </source>
</evidence>
<keyword evidence="1" id="KW-0812">Transmembrane</keyword>
<evidence type="ECO:0008006" key="4">
    <source>
        <dbReference type="Google" id="ProtNLM"/>
    </source>
</evidence>